<protein>
    <submittedName>
        <fullName evidence="1">Uncharacterized protein</fullName>
    </submittedName>
</protein>
<gene>
    <name evidence="1" type="ORF">WA1_13790</name>
</gene>
<dbReference type="EMBL" id="ANNX02000016">
    <property type="protein sequence ID" value="KYC43165.1"/>
    <property type="molecule type" value="Genomic_DNA"/>
</dbReference>
<comment type="caution">
    <text evidence="1">The sequence shown here is derived from an EMBL/GenBank/DDBJ whole genome shotgun (WGS) entry which is preliminary data.</text>
</comment>
<keyword evidence="2" id="KW-1185">Reference proteome</keyword>
<dbReference type="Proteomes" id="UP000076925">
    <property type="component" value="Unassembled WGS sequence"/>
</dbReference>
<organism evidence="1 2">
    <name type="scientific">Scytonema hofmannii PCC 7110</name>
    <dbReference type="NCBI Taxonomy" id="128403"/>
    <lineage>
        <taxon>Bacteria</taxon>
        <taxon>Bacillati</taxon>
        <taxon>Cyanobacteriota</taxon>
        <taxon>Cyanophyceae</taxon>
        <taxon>Nostocales</taxon>
        <taxon>Scytonemataceae</taxon>
        <taxon>Scytonema</taxon>
    </lineage>
</organism>
<dbReference type="AlphaFoldDB" id="A0A139XEN7"/>
<name>A0A139XEN7_9CYAN</name>
<sequence length="113" mass="13043">MLFTRTVGAKYTRGDADLILFNELAVALLSLGMDGTKYIAIIDYALELWQRFAAPKKVDWLLDFIDVLVLYPCPAKEKREQLLFAAADTLRRFAGRIDETQWRIFRSLIKDLT</sequence>
<accession>A0A139XEN7</accession>
<dbReference type="STRING" id="128403.WA1_13790"/>
<proteinExistence type="predicted"/>
<reference evidence="1 2" key="1">
    <citation type="journal article" date="2013" name="Genome Biol. Evol.">
        <title>Genomes of Stigonematalean cyanobacteria (subsection V) and the evolution of oxygenic photosynthesis from prokaryotes to plastids.</title>
        <authorList>
            <person name="Dagan T."/>
            <person name="Roettger M."/>
            <person name="Stucken K."/>
            <person name="Landan G."/>
            <person name="Koch R."/>
            <person name="Major P."/>
            <person name="Gould S.B."/>
            <person name="Goremykin V.V."/>
            <person name="Rippka R."/>
            <person name="Tandeau de Marsac N."/>
            <person name="Gugger M."/>
            <person name="Lockhart P.J."/>
            <person name="Allen J.F."/>
            <person name="Brune I."/>
            <person name="Maus I."/>
            <person name="Puhler A."/>
            <person name="Martin W.F."/>
        </authorList>
    </citation>
    <scope>NUCLEOTIDE SEQUENCE [LARGE SCALE GENOMIC DNA]</scope>
    <source>
        <strain evidence="1 2">PCC 7110</strain>
    </source>
</reference>
<evidence type="ECO:0000313" key="2">
    <source>
        <dbReference type="Proteomes" id="UP000076925"/>
    </source>
</evidence>
<evidence type="ECO:0000313" key="1">
    <source>
        <dbReference type="EMBL" id="KYC43165.1"/>
    </source>
</evidence>